<protein>
    <submittedName>
        <fullName evidence="2">Uncharacterized protein</fullName>
    </submittedName>
</protein>
<name>A0ABN8BAL3_CHISP</name>
<organism evidence="2 3">
    <name type="scientific">Chilo suppressalis</name>
    <name type="common">Asiatic rice borer moth</name>
    <dbReference type="NCBI Taxonomy" id="168631"/>
    <lineage>
        <taxon>Eukaryota</taxon>
        <taxon>Metazoa</taxon>
        <taxon>Ecdysozoa</taxon>
        <taxon>Arthropoda</taxon>
        <taxon>Hexapoda</taxon>
        <taxon>Insecta</taxon>
        <taxon>Pterygota</taxon>
        <taxon>Neoptera</taxon>
        <taxon>Endopterygota</taxon>
        <taxon>Lepidoptera</taxon>
        <taxon>Glossata</taxon>
        <taxon>Ditrysia</taxon>
        <taxon>Pyraloidea</taxon>
        <taxon>Crambidae</taxon>
        <taxon>Crambinae</taxon>
        <taxon>Chilo</taxon>
    </lineage>
</organism>
<accession>A0ABN8BAL3</accession>
<keyword evidence="3" id="KW-1185">Reference proteome</keyword>
<evidence type="ECO:0000256" key="1">
    <source>
        <dbReference type="SAM" id="MobiDB-lite"/>
    </source>
</evidence>
<proteinExistence type="predicted"/>
<dbReference type="EMBL" id="OU963915">
    <property type="protein sequence ID" value="CAH0403153.1"/>
    <property type="molecule type" value="Genomic_DNA"/>
</dbReference>
<sequence>MERKSWKSRRRTGGIRRKCMKEYMKLKDTVLETAQTNQMCDSHKLSQVRTDPLEKSSLPSNSVVIDVEESSIPSNFVDIDFLRNSEANGSASSEDESDWEHWEHREKLRWPKYNSDSLCKDENAQPGPDWIAMNCTLKRKNFPTYEDAEEELIKMLNKTDTDTDNDQELGQHKTTPDSLGDLGVPEDTKLSQLRVVDVLYHF</sequence>
<feature type="region of interest" description="Disordered" evidence="1">
    <location>
        <begin position="160"/>
        <end position="185"/>
    </location>
</feature>
<evidence type="ECO:0000313" key="2">
    <source>
        <dbReference type="EMBL" id="CAH0403153.1"/>
    </source>
</evidence>
<gene>
    <name evidence="2" type="ORF">CHILSU_LOCUS6415</name>
</gene>
<reference evidence="2" key="1">
    <citation type="submission" date="2021-12" db="EMBL/GenBank/DDBJ databases">
        <authorList>
            <person name="King R."/>
        </authorList>
    </citation>
    <scope>NUCLEOTIDE SEQUENCE</scope>
</reference>
<evidence type="ECO:0000313" key="3">
    <source>
        <dbReference type="Proteomes" id="UP001153292"/>
    </source>
</evidence>
<dbReference type="Proteomes" id="UP001153292">
    <property type="component" value="Chromosome 22"/>
</dbReference>